<comment type="caution">
    <text evidence="2">The sequence shown here is derived from an EMBL/GenBank/DDBJ whole genome shotgun (WGS) entry which is preliminary data.</text>
</comment>
<dbReference type="InterPro" id="IPR001303">
    <property type="entry name" value="Aldolase_II/adducin_N"/>
</dbReference>
<organism evidence="2 3">
    <name type="scientific">Apiotrichum porosum</name>
    <dbReference type="NCBI Taxonomy" id="105984"/>
    <lineage>
        <taxon>Eukaryota</taxon>
        <taxon>Fungi</taxon>
        <taxon>Dikarya</taxon>
        <taxon>Basidiomycota</taxon>
        <taxon>Agaricomycotina</taxon>
        <taxon>Tremellomycetes</taxon>
        <taxon>Trichosporonales</taxon>
        <taxon>Trichosporonaceae</taxon>
        <taxon>Apiotrichum</taxon>
    </lineage>
</organism>
<evidence type="ECO:0000259" key="1">
    <source>
        <dbReference type="SMART" id="SM01007"/>
    </source>
</evidence>
<dbReference type="OrthoDB" id="3238794at2759"/>
<dbReference type="SUPFAM" id="SSF53639">
    <property type="entry name" value="AraD/HMP-PK domain-like"/>
    <property type="match status" value="1"/>
</dbReference>
<dbReference type="Proteomes" id="UP000279236">
    <property type="component" value="Unassembled WGS sequence"/>
</dbReference>
<dbReference type="InterPro" id="IPR051017">
    <property type="entry name" value="Aldolase-II_Adducin_sf"/>
</dbReference>
<dbReference type="GO" id="GO:0051015">
    <property type="term" value="F:actin filament binding"/>
    <property type="evidence" value="ECO:0007669"/>
    <property type="project" value="TreeGrafter"/>
</dbReference>
<protein>
    <recommendedName>
        <fullName evidence="1">Class II aldolase/adducin N-terminal domain-containing protein</fullName>
    </recommendedName>
</protein>
<dbReference type="NCBIfam" id="NF004855">
    <property type="entry name" value="PRK06208.1"/>
    <property type="match status" value="1"/>
</dbReference>
<dbReference type="RefSeq" id="XP_028474806.1">
    <property type="nucleotide sequence ID" value="XM_028624638.1"/>
</dbReference>
<dbReference type="GO" id="GO:0005856">
    <property type="term" value="C:cytoskeleton"/>
    <property type="evidence" value="ECO:0007669"/>
    <property type="project" value="TreeGrafter"/>
</dbReference>
<keyword evidence="3" id="KW-1185">Reference proteome</keyword>
<sequence>MATTVTQTITEPTPVLTLRGVDPDKLAERQAVKERLAGAFRIFAELGYDDGIAGHISVRDPINENAFWVNPYALPFDQITCSDLLLIDPHSGDVLEGTGKPGNGQLYNAAGFAIHSSIHLTRPDIHAAAHSHSFYGRTFSALGRNIDISNYEGAQYADTVKLYDNFGGVVLSDEEGRNICKALGPHGKGVILQNHGILTAAGTVDAAVAYFVRLEKLCEAQLAADAAGGSAVLTDDQVDAVFREAGSEDEAFRQAQELFEWIDALSGEDYKQ</sequence>
<dbReference type="PANTHER" id="PTHR10672:SF39">
    <property type="entry name" value="CLASS II ALDOLASE_ADDUCIN N-TERMINAL DOMAIN-CONTAINING PROTEIN"/>
    <property type="match status" value="1"/>
</dbReference>
<evidence type="ECO:0000313" key="2">
    <source>
        <dbReference type="EMBL" id="RSH79697.1"/>
    </source>
</evidence>
<evidence type="ECO:0000313" key="3">
    <source>
        <dbReference type="Proteomes" id="UP000279236"/>
    </source>
</evidence>
<accession>A0A427XLW3</accession>
<feature type="domain" description="Class II aldolase/adducin N-terminal" evidence="1">
    <location>
        <begin position="34"/>
        <end position="222"/>
    </location>
</feature>
<dbReference type="InterPro" id="IPR036409">
    <property type="entry name" value="Aldolase_II/adducin_N_sf"/>
</dbReference>
<dbReference type="GeneID" id="39593892"/>
<gene>
    <name evidence="2" type="ORF">EHS24_009349</name>
</gene>
<dbReference type="SMART" id="SM01007">
    <property type="entry name" value="Aldolase_II"/>
    <property type="match status" value="1"/>
</dbReference>
<dbReference type="AlphaFoldDB" id="A0A427XLW3"/>
<reference evidence="2 3" key="1">
    <citation type="submission" date="2018-11" db="EMBL/GenBank/DDBJ databases">
        <title>Genome sequence of Apiotrichum porosum DSM 27194.</title>
        <authorList>
            <person name="Aliyu H."/>
            <person name="Gorte O."/>
            <person name="Ochsenreither K."/>
        </authorList>
    </citation>
    <scope>NUCLEOTIDE SEQUENCE [LARGE SCALE GENOMIC DNA]</scope>
    <source>
        <strain evidence="2 3">DSM 27194</strain>
    </source>
</reference>
<dbReference type="EMBL" id="RSCE01000009">
    <property type="protein sequence ID" value="RSH79697.1"/>
    <property type="molecule type" value="Genomic_DNA"/>
</dbReference>
<dbReference type="STRING" id="105984.A0A427XLW3"/>
<name>A0A427XLW3_9TREE</name>
<dbReference type="Gene3D" id="3.40.225.10">
    <property type="entry name" value="Class II aldolase/adducin N-terminal domain"/>
    <property type="match status" value="1"/>
</dbReference>
<dbReference type="FunFam" id="3.40.225.10:FF:000009">
    <property type="entry name" value="Class II aldolase/adducin N-terminal"/>
    <property type="match status" value="1"/>
</dbReference>
<dbReference type="PANTHER" id="PTHR10672">
    <property type="entry name" value="ADDUCIN"/>
    <property type="match status" value="1"/>
</dbReference>
<dbReference type="Pfam" id="PF00596">
    <property type="entry name" value="Aldolase_II"/>
    <property type="match status" value="1"/>
</dbReference>
<proteinExistence type="predicted"/>